<feature type="transmembrane region" description="Helical" evidence="4">
    <location>
        <begin position="12"/>
        <end position="32"/>
    </location>
</feature>
<keyword evidence="2" id="KW-0496">Mitochondrion</keyword>
<keyword evidence="4" id="KW-0812">Transmembrane</keyword>
<dbReference type="EMBL" id="LAQI01000081">
    <property type="protein sequence ID" value="KKY21858.1"/>
    <property type="molecule type" value="Genomic_DNA"/>
</dbReference>
<evidence type="ECO:0000256" key="2">
    <source>
        <dbReference type="ARBA" id="ARBA00023128"/>
    </source>
</evidence>
<evidence type="ECO:0000256" key="4">
    <source>
        <dbReference type="SAM" id="Phobius"/>
    </source>
</evidence>
<comment type="subcellular location">
    <subcellularLocation>
        <location evidence="1">Mitochondrion membrane</location>
    </subcellularLocation>
</comment>
<gene>
    <name evidence="5" type="ORF">UCDDS831_g04113</name>
</gene>
<keyword evidence="4" id="KW-1133">Transmembrane helix</keyword>
<dbReference type="InterPro" id="IPR021278">
    <property type="entry name" value="ATP19"/>
</dbReference>
<organism evidence="5 6">
    <name type="scientific">Diplodia seriata</name>
    <dbReference type="NCBI Taxonomy" id="420778"/>
    <lineage>
        <taxon>Eukaryota</taxon>
        <taxon>Fungi</taxon>
        <taxon>Dikarya</taxon>
        <taxon>Ascomycota</taxon>
        <taxon>Pezizomycotina</taxon>
        <taxon>Dothideomycetes</taxon>
        <taxon>Dothideomycetes incertae sedis</taxon>
        <taxon>Botryosphaeriales</taxon>
        <taxon>Botryosphaeriaceae</taxon>
        <taxon>Diplodia</taxon>
    </lineage>
</organism>
<dbReference type="Pfam" id="PF11022">
    <property type="entry name" value="ATP19"/>
    <property type="match status" value="1"/>
</dbReference>
<reference evidence="5 6" key="2">
    <citation type="submission" date="2015-05" db="EMBL/GenBank/DDBJ databases">
        <title>Distinctive expansion of gene families associated with plant cell wall degradation and secondary metabolism in the genomes of grapevine trunk pathogens.</title>
        <authorList>
            <person name="Lawrence D.P."/>
            <person name="Travadon R."/>
            <person name="Rolshausen P.E."/>
            <person name="Baumgartner K."/>
        </authorList>
    </citation>
    <scope>NUCLEOTIDE SEQUENCE [LARGE SCALE GENOMIC DNA]</scope>
    <source>
        <strain evidence="5">DS831</strain>
    </source>
</reference>
<dbReference type="AlphaFoldDB" id="A0A0G2GE24"/>
<accession>A0A0G2GE24</accession>
<evidence type="ECO:0000313" key="5">
    <source>
        <dbReference type="EMBL" id="KKY21858.1"/>
    </source>
</evidence>
<dbReference type="Proteomes" id="UP000034182">
    <property type="component" value="Unassembled WGS sequence"/>
</dbReference>
<evidence type="ECO:0000256" key="3">
    <source>
        <dbReference type="ARBA" id="ARBA00023136"/>
    </source>
</evidence>
<reference evidence="5 6" key="1">
    <citation type="submission" date="2015-03" db="EMBL/GenBank/DDBJ databases">
        <authorList>
            <person name="Morales-Cruz A."/>
            <person name="Amrine K.C."/>
            <person name="Cantu D."/>
        </authorList>
    </citation>
    <scope>NUCLEOTIDE SEQUENCE [LARGE SCALE GENOMIC DNA]</scope>
    <source>
        <strain evidence="5">DS831</strain>
    </source>
</reference>
<protein>
    <submittedName>
        <fullName evidence="5">Uncharacterized protein</fullName>
    </submittedName>
</protein>
<evidence type="ECO:0000313" key="6">
    <source>
        <dbReference type="Proteomes" id="UP000034182"/>
    </source>
</evidence>
<dbReference type="PANTHER" id="PTHR28074:SF1">
    <property type="entry name" value="ATP SYNTHASE SUBUNIT K, MITOCHONDRIAL"/>
    <property type="match status" value="1"/>
</dbReference>
<dbReference type="GO" id="GO:0031966">
    <property type="term" value="C:mitochondrial membrane"/>
    <property type="evidence" value="ECO:0007669"/>
    <property type="project" value="UniProtKB-SubCell"/>
</dbReference>
<name>A0A0G2GE24_9PEZI</name>
<comment type="caution">
    <text evidence="5">The sequence shown here is derived from an EMBL/GenBank/DDBJ whole genome shotgun (WGS) entry which is preliminary data.</text>
</comment>
<proteinExistence type="predicted"/>
<dbReference type="GO" id="GO:0015986">
    <property type="term" value="P:proton motive force-driven ATP synthesis"/>
    <property type="evidence" value="ECO:0007669"/>
    <property type="project" value="TreeGrafter"/>
</dbReference>
<keyword evidence="3 4" id="KW-0472">Membrane</keyword>
<evidence type="ECO:0000256" key="1">
    <source>
        <dbReference type="ARBA" id="ARBA00004325"/>
    </source>
</evidence>
<dbReference type="PANTHER" id="PTHR28074">
    <property type="entry name" value="ATP SYNTHASE SUBUNIT K, MITOCHONDRIAL"/>
    <property type="match status" value="1"/>
</dbReference>
<sequence>MVVYYEIAGRKIGSHVLAMGVLGTLFGGIFAATGGSKKVANATPPINAASKDEENFIQYASAVPTVRCLANVLSRSEFLKEAEGKDSKH</sequence>